<dbReference type="Pfam" id="PF00781">
    <property type="entry name" value="DAGK_cat"/>
    <property type="match status" value="1"/>
</dbReference>
<evidence type="ECO:0000256" key="3">
    <source>
        <dbReference type="ARBA" id="ARBA00022777"/>
    </source>
</evidence>
<keyword evidence="4" id="KW-0067">ATP-binding</keyword>
<sequence length="308" mass="32234">MRVTVIRNPVAGGAHRWPATARALAEIFPGYSLVETVRGMTGPQVRAAVAPETDLVLAVGGDGTVGQAVDGLLTSLYPQTAFAFLPGGTGADFSRNFDWPATTERQLQAIATAAPRRIDVGVLQSHVGGGEVKTTHFINVASTGVSGEIVAAIEANRGPSRLPAFLRYRLMSLVRIARYRGASLRISVDGKRVYDGAVLVAAVTNGGWFGAGVRAAPQALLDDGQLDLVFARHCGAIGNLKIFAAFANGSHANLSAIKTHRGQVIDIEPHGKIPMAEADGEVIRPGALRFSILPQALTVRLPPAVAPG</sequence>
<dbReference type="Proteomes" id="UP000436911">
    <property type="component" value="Unassembled WGS sequence"/>
</dbReference>
<keyword evidence="3" id="KW-0418">Kinase</keyword>
<dbReference type="SMART" id="SM00046">
    <property type="entry name" value="DAGKc"/>
    <property type="match status" value="1"/>
</dbReference>
<dbReference type="InterPro" id="IPR001206">
    <property type="entry name" value="Diacylglycerol_kinase_cat_dom"/>
</dbReference>
<keyword evidence="1" id="KW-0808">Transferase</keyword>
<dbReference type="SUPFAM" id="SSF111331">
    <property type="entry name" value="NAD kinase/diacylglycerol kinase-like"/>
    <property type="match status" value="1"/>
</dbReference>
<dbReference type="AlphaFoldDB" id="A0A368NXP8"/>
<protein>
    <recommendedName>
        <fullName evidence="5">DAGKc domain-containing protein</fullName>
    </recommendedName>
</protein>
<dbReference type="InterPro" id="IPR045540">
    <property type="entry name" value="YegS/DAGK_C"/>
</dbReference>
<organism evidence="6 7">
    <name type="scientific">Agrobacterium vitis</name>
    <name type="common">Rhizobium vitis</name>
    <dbReference type="NCBI Taxonomy" id="373"/>
    <lineage>
        <taxon>Bacteria</taxon>
        <taxon>Pseudomonadati</taxon>
        <taxon>Pseudomonadota</taxon>
        <taxon>Alphaproteobacteria</taxon>
        <taxon>Hyphomicrobiales</taxon>
        <taxon>Rhizobiaceae</taxon>
        <taxon>Rhizobium/Agrobacterium group</taxon>
        <taxon>Agrobacterium</taxon>
    </lineage>
</organism>
<dbReference type="InterPro" id="IPR050187">
    <property type="entry name" value="Lipid_Phosphate_FormReg"/>
</dbReference>
<dbReference type="GO" id="GO:0004143">
    <property type="term" value="F:ATP-dependent diacylglycerol kinase activity"/>
    <property type="evidence" value="ECO:0007669"/>
    <property type="project" value="TreeGrafter"/>
</dbReference>
<proteinExistence type="predicted"/>
<dbReference type="GO" id="GO:0005524">
    <property type="term" value="F:ATP binding"/>
    <property type="evidence" value="ECO:0007669"/>
    <property type="project" value="UniProtKB-KW"/>
</dbReference>
<evidence type="ECO:0000256" key="1">
    <source>
        <dbReference type="ARBA" id="ARBA00022679"/>
    </source>
</evidence>
<dbReference type="PROSITE" id="PS50146">
    <property type="entry name" value="DAGK"/>
    <property type="match status" value="1"/>
</dbReference>
<evidence type="ECO:0000313" key="7">
    <source>
        <dbReference type="Proteomes" id="UP000436911"/>
    </source>
</evidence>
<dbReference type="Pfam" id="PF19279">
    <property type="entry name" value="YegS_C"/>
    <property type="match status" value="1"/>
</dbReference>
<accession>A0A368NXP8</accession>
<comment type="caution">
    <text evidence="6">The sequence shown here is derived from an EMBL/GenBank/DDBJ whole genome shotgun (WGS) entry which is preliminary data.</text>
</comment>
<dbReference type="InterPro" id="IPR016064">
    <property type="entry name" value="NAD/diacylglycerol_kinase_sf"/>
</dbReference>
<dbReference type="PANTHER" id="PTHR12358:SF106">
    <property type="entry name" value="LIPID KINASE YEGS"/>
    <property type="match status" value="1"/>
</dbReference>
<dbReference type="GO" id="GO:0005886">
    <property type="term" value="C:plasma membrane"/>
    <property type="evidence" value="ECO:0007669"/>
    <property type="project" value="TreeGrafter"/>
</dbReference>
<dbReference type="Gene3D" id="3.40.50.10330">
    <property type="entry name" value="Probable inorganic polyphosphate/atp-NAD kinase, domain 1"/>
    <property type="match status" value="1"/>
</dbReference>
<name>A0A368NXP8_AGRVI</name>
<dbReference type="EMBL" id="QUSG01000001">
    <property type="protein sequence ID" value="KAA3531992.1"/>
    <property type="molecule type" value="Genomic_DNA"/>
</dbReference>
<gene>
    <name evidence="6" type="ORF">DXT89_01050</name>
</gene>
<reference evidence="6 7" key="1">
    <citation type="submission" date="2018-08" db="EMBL/GenBank/DDBJ databases">
        <title>Genome sequencing of Agrobacterium vitis strain ICMP 10754.</title>
        <authorList>
            <person name="Visnovsky S.B."/>
            <person name="Pitman A.R."/>
        </authorList>
    </citation>
    <scope>NUCLEOTIDE SEQUENCE [LARGE SCALE GENOMIC DNA]</scope>
    <source>
        <strain evidence="6 7">ICMP 10754</strain>
    </source>
</reference>
<feature type="domain" description="DAGKc" evidence="5">
    <location>
        <begin position="1"/>
        <end position="127"/>
    </location>
</feature>
<keyword evidence="2" id="KW-0547">Nucleotide-binding</keyword>
<evidence type="ECO:0000313" key="6">
    <source>
        <dbReference type="EMBL" id="KAA3531992.1"/>
    </source>
</evidence>
<dbReference type="InterPro" id="IPR017438">
    <property type="entry name" value="ATP-NAD_kinase_N"/>
</dbReference>
<evidence type="ECO:0000256" key="4">
    <source>
        <dbReference type="ARBA" id="ARBA00022840"/>
    </source>
</evidence>
<dbReference type="GeneID" id="60681861"/>
<dbReference type="RefSeq" id="WP_060719066.1">
    <property type="nucleotide sequence ID" value="NZ_CP055265.1"/>
</dbReference>
<dbReference type="Gene3D" id="2.60.200.40">
    <property type="match status" value="1"/>
</dbReference>
<dbReference type="PANTHER" id="PTHR12358">
    <property type="entry name" value="SPHINGOSINE KINASE"/>
    <property type="match status" value="1"/>
</dbReference>
<dbReference type="OrthoDB" id="142078at2"/>
<evidence type="ECO:0000256" key="2">
    <source>
        <dbReference type="ARBA" id="ARBA00022741"/>
    </source>
</evidence>
<evidence type="ECO:0000259" key="5">
    <source>
        <dbReference type="PROSITE" id="PS50146"/>
    </source>
</evidence>